<dbReference type="AlphaFoldDB" id="A0AA39YAX7"/>
<dbReference type="Proteomes" id="UP001174936">
    <property type="component" value="Unassembled WGS sequence"/>
</dbReference>
<proteinExistence type="predicted"/>
<sequence>MASDAVFTGAWRDWEAGSWASWTITMSATEGLYLVSFLALFVRWSGTNLWSILAFGMHQMRHTPEPRDGLFHQQQVLLRNNANDMHTLGLELAVPTAISAAAIAAAAFFSSRVIGASDLVVSWDSTCGWLVDSPYQLQVDLPFADDVMKKQSDALYIGGVSTAEKSLEYAAACYETQANEHSSLCSSYVRSYLPSTVNKSAACPFGLNGTACEGPAVQFDSGFIDGAAHLGINSEPGRSVSLRKVVTCAPTPIDRYASKWGPSRYPEQDIDMQSARKYYNISGDDKWILTFTNYSAIYSPGYNIIQPPVSYFDGASESARNFSVPSLAAELRGPKGADQTLILLQNMVMYSEPVTDPWFRASSENETRGYYFYPSPVQPGAWNPDAFVSVLSCTEQYQFCANGHCTDPTGLFEQETPPTARLRLTPAQEAAHRVIWKAAWATNFRFVVIFLSDRVLLARHLMHPITFLSAPVAPDQWLREAHHLHNLSLAALQRRVVEYARPPDIPVPHGAGVSSTRDFVVAPASQAERDLCGAIKTRNPSYRSFSLANLVVVIVAGLLLTAINLALPSLVSKVRVRRGRGQQDKTHAWRAMHAFQLHRALLESRSVGPWVPTEDEVPVLEDGALRFANLGEGVAEGMERKEVVGDRGSQDCGPAVEDPVDPSPSMLYVDNDRLEKAARGSTW</sequence>
<dbReference type="EMBL" id="JAULSV010000003">
    <property type="protein sequence ID" value="KAK0648236.1"/>
    <property type="molecule type" value="Genomic_DNA"/>
</dbReference>
<feature type="region of interest" description="Disordered" evidence="1">
    <location>
        <begin position="644"/>
        <end position="667"/>
    </location>
</feature>
<name>A0AA39YAX7_9PEZI</name>
<gene>
    <name evidence="3" type="ORF">B0T16DRAFT_506412</name>
</gene>
<evidence type="ECO:0000256" key="2">
    <source>
        <dbReference type="SAM" id="Phobius"/>
    </source>
</evidence>
<keyword evidence="2" id="KW-1133">Transmembrane helix</keyword>
<reference evidence="3" key="1">
    <citation type="submission" date="2023-06" db="EMBL/GenBank/DDBJ databases">
        <title>Genome-scale phylogeny and comparative genomics of the fungal order Sordariales.</title>
        <authorList>
            <consortium name="Lawrence Berkeley National Laboratory"/>
            <person name="Hensen N."/>
            <person name="Bonometti L."/>
            <person name="Westerberg I."/>
            <person name="Brannstrom I.O."/>
            <person name="Guillou S."/>
            <person name="Cros-Aarteil S."/>
            <person name="Calhoun S."/>
            <person name="Haridas S."/>
            <person name="Kuo A."/>
            <person name="Mondo S."/>
            <person name="Pangilinan J."/>
            <person name="Riley R."/>
            <person name="Labutti K."/>
            <person name="Andreopoulos B."/>
            <person name="Lipzen A."/>
            <person name="Chen C."/>
            <person name="Yanf M."/>
            <person name="Daum C."/>
            <person name="Ng V."/>
            <person name="Clum A."/>
            <person name="Steindorff A."/>
            <person name="Ohm R."/>
            <person name="Martin F."/>
            <person name="Silar P."/>
            <person name="Natvig D."/>
            <person name="Lalanne C."/>
            <person name="Gautier V."/>
            <person name="Ament-Velasquez S.L."/>
            <person name="Kruys A."/>
            <person name="Hutchinson M.I."/>
            <person name="Powell A.J."/>
            <person name="Barry K."/>
            <person name="Miller A.N."/>
            <person name="Grigoriev I.V."/>
            <person name="Debuchy R."/>
            <person name="Gladieux P."/>
            <person name="Thoren M.H."/>
            <person name="Johannesson H."/>
        </authorList>
    </citation>
    <scope>NUCLEOTIDE SEQUENCE</scope>
    <source>
        <strain evidence="3">SMH2532-1</strain>
    </source>
</reference>
<keyword evidence="2" id="KW-0472">Membrane</keyword>
<keyword evidence="4" id="KW-1185">Reference proteome</keyword>
<feature type="transmembrane region" description="Helical" evidence="2">
    <location>
        <begin position="547"/>
        <end position="571"/>
    </location>
</feature>
<keyword evidence="2" id="KW-0812">Transmembrane</keyword>
<comment type="caution">
    <text evidence="3">The sequence shown here is derived from an EMBL/GenBank/DDBJ whole genome shotgun (WGS) entry which is preliminary data.</text>
</comment>
<feature type="transmembrane region" description="Helical" evidence="2">
    <location>
        <begin position="88"/>
        <end position="109"/>
    </location>
</feature>
<evidence type="ECO:0000256" key="1">
    <source>
        <dbReference type="SAM" id="MobiDB-lite"/>
    </source>
</evidence>
<protein>
    <submittedName>
        <fullName evidence="3">Uncharacterized protein</fullName>
    </submittedName>
</protein>
<accession>A0AA39YAX7</accession>
<evidence type="ECO:0000313" key="3">
    <source>
        <dbReference type="EMBL" id="KAK0648236.1"/>
    </source>
</evidence>
<organism evidence="3 4">
    <name type="scientific">Cercophora newfieldiana</name>
    <dbReference type="NCBI Taxonomy" id="92897"/>
    <lineage>
        <taxon>Eukaryota</taxon>
        <taxon>Fungi</taxon>
        <taxon>Dikarya</taxon>
        <taxon>Ascomycota</taxon>
        <taxon>Pezizomycotina</taxon>
        <taxon>Sordariomycetes</taxon>
        <taxon>Sordariomycetidae</taxon>
        <taxon>Sordariales</taxon>
        <taxon>Lasiosphaeriaceae</taxon>
        <taxon>Cercophora</taxon>
    </lineage>
</organism>
<evidence type="ECO:0000313" key="4">
    <source>
        <dbReference type="Proteomes" id="UP001174936"/>
    </source>
</evidence>